<dbReference type="EMBL" id="SJKC01000006">
    <property type="protein sequence ID" value="TCC32034.1"/>
    <property type="molecule type" value="Genomic_DNA"/>
</dbReference>
<name>A0A4R0IIP9_9ACTN</name>
<protein>
    <submittedName>
        <fullName evidence="1">Uncharacterized protein</fullName>
    </submittedName>
</protein>
<reference evidence="1 2" key="1">
    <citation type="submission" date="2019-02" db="EMBL/GenBank/DDBJ databases">
        <title>Kribbella capetownensis sp. nov. and Kribbella speibonae sp. nov., isolated from soil.</title>
        <authorList>
            <person name="Curtis S.M."/>
            <person name="Norton I."/>
            <person name="Everest G.J."/>
            <person name="Meyers P.R."/>
        </authorList>
    </citation>
    <scope>NUCLEOTIDE SEQUENCE [LARGE SCALE GENOMIC DNA]</scope>
    <source>
        <strain evidence="1 2">YM55</strain>
    </source>
</reference>
<dbReference type="RefSeq" id="WP_131499450.1">
    <property type="nucleotide sequence ID" value="NZ_SJKC01000006.1"/>
</dbReference>
<comment type="caution">
    <text evidence="1">The sequence shown here is derived from an EMBL/GenBank/DDBJ whole genome shotgun (WGS) entry which is preliminary data.</text>
</comment>
<sequence length="282" mass="31338">MKYDFMLPFTTPRSAPLDGSARDELLAEIQGVVDGEGGVPALDPPEYYRVDDRLIEIWTLSPGPVVIEFGYSEVAGSREKLANRLRDLVEMGLEIDALPSWQFDETSEVVSVRAGYASADEARADGRRLLVAATIRSDELRFATGWDRDMVFLVRGIDWYTIRTHGNGTIDFKVNEEPLNAHMTYAKACGDLSRDIEYTLELVGNEMGPFARKVAAAFVQRDAANALLAQARQSLRVSMEGVDRVAEAGGDGANLSELARKLHTDRANLYKLMPSRRPGRRR</sequence>
<dbReference type="Proteomes" id="UP000294225">
    <property type="component" value="Unassembled WGS sequence"/>
</dbReference>
<accession>A0A4R0IIP9</accession>
<organism evidence="1 2">
    <name type="scientific">Kribbella speibonae</name>
    <dbReference type="NCBI Taxonomy" id="1572660"/>
    <lineage>
        <taxon>Bacteria</taxon>
        <taxon>Bacillati</taxon>
        <taxon>Actinomycetota</taxon>
        <taxon>Actinomycetes</taxon>
        <taxon>Propionibacteriales</taxon>
        <taxon>Kribbellaceae</taxon>
        <taxon>Kribbella</taxon>
    </lineage>
</organism>
<proteinExistence type="predicted"/>
<dbReference type="AlphaFoldDB" id="A0A4R0IIP9"/>
<evidence type="ECO:0000313" key="2">
    <source>
        <dbReference type="Proteomes" id="UP000294225"/>
    </source>
</evidence>
<evidence type="ECO:0000313" key="1">
    <source>
        <dbReference type="EMBL" id="TCC32034.1"/>
    </source>
</evidence>
<gene>
    <name evidence="1" type="ORF">E0H92_36665</name>
</gene>